<reference evidence="2" key="1">
    <citation type="submission" date="2016-11" db="EMBL/GenBank/DDBJ databases">
        <title>Trade-off between light-utilization and light-protection in marine flavobacteria.</title>
        <authorList>
            <person name="Kumagai Y."/>
            <person name="Yoshizawa S."/>
            <person name="Kogure K."/>
        </authorList>
    </citation>
    <scope>NUCLEOTIDE SEQUENCE [LARGE SCALE GENOMIC DNA]</scope>
    <source>
        <strain evidence="2">SG-18</strain>
    </source>
</reference>
<keyword evidence="2" id="KW-1185">Reference proteome</keyword>
<organism evidence="1 2">
    <name type="scientific">Aureicoccus marinus</name>
    <dbReference type="NCBI Taxonomy" id="754435"/>
    <lineage>
        <taxon>Bacteria</taxon>
        <taxon>Pseudomonadati</taxon>
        <taxon>Bacteroidota</taxon>
        <taxon>Flavobacteriia</taxon>
        <taxon>Flavobacteriales</taxon>
        <taxon>Flavobacteriaceae</taxon>
        <taxon>Aureicoccus</taxon>
    </lineage>
</organism>
<evidence type="ECO:0000313" key="1">
    <source>
        <dbReference type="EMBL" id="PQJ14730.1"/>
    </source>
</evidence>
<sequence length="1699" mass="175971">MLRQGLGLVLLFAASILLSSAEHFPKNRFGSQKAPEVTQTLQRSSAFLSWGSAEFDSFDTLSSPLYTTIIQGADQEVTCPNDGSTLAKFFLCGASDIRTISVNQSGSNYEWQRLDPNTCAPTVVEDCPTINTGCTWDAVGSNATYELNSPGEYRVRVDSGPFFYFKVTQNPLNPQAIFEDIICGNPGRVEVTNVPSGYEYSLGNPSGPYQIDPFFDITSPGTYQVYVRLQNVASTACVFPSNLVTVQDLDIDVSVQANDILCSGEQGSIEVSVSGVPGFYTYRLIKNGVTVDTFGPNAADTYVFANVGSGTYEVRVQTNKCDILVDQDSSGNPLAIGSGISPIAVVATASDSFGCGASTVDVNVDTSGGTAPYRMSLDGGTSFGTPYTGTDVFQVSSAGTYNILIEDANGCQQTASVEVADIPPPSFTVTTQDTDCGGVNNGQVSVNVTNSLGYALEYSIDNGVSYQVSSVFSGLPAGTYPVMIRYSQGSFSCTTASQSATVGSPTTITATATATAEPSCADEVGGAIDISGVSGGTAPYEYSIGAGFGPGTSFSGLGVGSYTPLVRDANGCVQALPMITFAPLDKPTDLDFVLSSLDCITGTATVDLTVTGGSGPYTYALISPAVSAVNNGTNSSFTGLGLGAYIFEVTDTEGCSYQESYAITDISSIGVQAQQLSPVSCFGAADGGGRYLVDGFVNTYSYQIDAGPLQTVQTNNEIILSGLAAGTYTITVTDEDTNCTDTASLLIEQPAAAFVIDQVVVEDMNCQNGNIGSAQVQVSGGWGGYQYQLTQPDSSIRGPQASAVFSGLSQTGPYTVEVTDLNGCVLTDTFTLTALPSPMVSLDPSSDFCYDPFDAATVMLLGSGGATPYEYRMNSGVWQSGASFAGLAPGSYTFDIRDANDCRDQLSVTIAPQLNAEASVIQELECSGPDAEIQVNIFDGYPAGSSYVSYEVSIDGAPFTTASNPIAGNSFVHTVPNNGSITTATTFQFEVTDSQGCTAVTNTVTLLPQETIAGTLNITDTQCGDVSSGVVEIVPDFNQGIPPYEFSNDGGLSFGNQNVFSGYGPGSYSDFVIRDSRGCTSPVLTAVIGNSDPLDASLTPVPATCAAGVIEGDIQASVANGTAPFTYTLFDASGTQVSTTTTASTSHTFTNLAPGTYSVQTQDALGCTDLDVVELEDSEIDVVPVPTIPPDCTTDLTNTITIVGGVGPFLIRLVGEGVPRYSPNSPPRTHTFTGLDFGTTYYVEVEDTGTGCLYIEEIPPVAAPSPLDVSISSTDDSCDIAGSGTLTYTVSGYSGTNVDITVRNTSDGSIVFGPATVAGAGPFSPITGLAPGNYQITVQDLTSGCEDSDVTTIGINSPSIQVVSNIPANCLVNAQVSVQGFGGTAPYQYAYVPTGDPAPSTFGASSTFELAGPYPADYDLYVQDATGCIAMTTVTVTDLGGIPTPVVDVVNQCTATSGYQIDVLSPLNTGSGLPHETFQYNIGGGFQDSPNFTVSNPGSYTIVVRDQNGCTNTVVAEVFDFFSITADATSEPTCNAGDGVITVTTTGGSGNFEYQLRDGGTLLPIGAPQSTNTFTGIAPGSYNILVTDLSSNTTPLCSDISTVDVTVVTAPVISATPLTQVSCAGADDGTIQVELQPGTDTDTPLMYYLYAGASATPLTGPQNSALFTGLAPGTYQVEVVSDRGCTDRSGNLVITEPSA</sequence>
<dbReference type="Pfam" id="PF13573">
    <property type="entry name" value="SprB"/>
    <property type="match status" value="4"/>
</dbReference>
<dbReference type="Proteomes" id="UP000239366">
    <property type="component" value="Unassembled WGS sequence"/>
</dbReference>
<dbReference type="InterPro" id="IPR025667">
    <property type="entry name" value="SprB_repeat"/>
</dbReference>
<protein>
    <submittedName>
        <fullName evidence="1">Uncharacterized protein</fullName>
    </submittedName>
</protein>
<evidence type="ECO:0000313" key="2">
    <source>
        <dbReference type="Proteomes" id="UP000239366"/>
    </source>
</evidence>
<dbReference type="RefSeq" id="WP_219843801.1">
    <property type="nucleotide sequence ID" value="NZ_MQVX01000001.1"/>
</dbReference>
<name>A0A2S7T488_9FLAO</name>
<proteinExistence type="predicted"/>
<gene>
    <name evidence="1" type="ORF">BST99_02300</name>
</gene>
<accession>A0A2S7T488</accession>
<comment type="caution">
    <text evidence="1">The sequence shown here is derived from an EMBL/GenBank/DDBJ whole genome shotgun (WGS) entry which is preliminary data.</text>
</comment>
<dbReference type="EMBL" id="MQVX01000001">
    <property type="protein sequence ID" value="PQJ14730.1"/>
    <property type="molecule type" value="Genomic_DNA"/>
</dbReference>